<dbReference type="Pfam" id="PF00651">
    <property type="entry name" value="BTB"/>
    <property type="match status" value="1"/>
</dbReference>
<evidence type="ECO:0000256" key="2">
    <source>
        <dbReference type="ARBA" id="ARBA00004906"/>
    </source>
</evidence>
<dbReference type="Gene3D" id="3.30.710.10">
    <property type="entry name" value="Potassium Channel Kv1.1, Chain A"/>
    <property type="match status" value="2"/>
</dbReference>
<keyword evidence="6" id="KW-1185">Reference proteome</keyword>
<reference evidence="5 6" key="1">
    <citation type="submission" date="2021-05" db="EMBL/GenBank/DDBJ databases">
        <title>Genome Assembly of Synthetic Allotetraploid Brassica napus Reveals Homoeologous Exchanges between Subgenomes.</title>
        <authorList>
            <person name="Davis J.T."/>
        </authorList>
    </citation>
    <scope>NUCLEOTIDE SEQUENCE [LARGE SCALE GENOMIC DNA]</scope>
    <source>
        <strain evidence="6">cv. Da-Ae</strain>
        <tissue evidence="5">Seedling</tissue>
    </source>
</reference>
<evidence type="ECO:0000259" key="4">
    <source>
        <dbReference type="PROSITE" id="PS50097"/>
    </source>
</evidence>
<comment type="function">
    <text evidence="1">May act as a substrate-specific adapter of an E3 ubiquitin-protein ligase complex (CUL3-RBX1-BTB) which mediates the ubiquitination and subsequent proteasomal degradation of target proteins.</text>
</comment>
<dbReference type="SMART" id="SM00225">
    <property type="entry name" value="BTB"/>
    <property type="match status" value="2"/>
</dbReference>
<feature type="transmembrane region" description="Helical" evidence="3">
    <location>
        <begin position="134"/>
        <end position="154"/>
    </location>
</feature>
<dbReference type="Gene3D" id="1.25.40.420">
    <property type="match status" value="1"/>
</dbReference>
<name>A0ABQ7Z173_BRANA</name>
<proteinExistence type="predicted"/>
<feature type="domain" description="BTB" evidence="4">
    <location>
        <begin position="453"/>
        <end position="517"/>
    </location>
</feature>
<feature type="non-terminal residue" evidence="5">
    <location>
        <position position="1"/>
    </location>
</feature>
<organism evidence="5 6">
    <name type="scientific">Brassica napus</name>
    <name type="common">Rape</name>
    <dbReference type="NCBI Taxonomy" id="3708"/>
    <lineage>
        <taxon>Eukaryota</taxon>
        <taxon>Viridiplantae</taxon>
        <taxon>Streptophyta</taxon>
        <taxon>Embryophyta</taxon>
        <taxon>Tracheophyta</taxon>
        <taxon>Spermatophyta</taxon>
        <taxon>Magnoliopsida</taxon>
        <taxon>eudicotyledons</taxon>
        <taxon>Gunneridae</taxon>
        <taxon>Pentapetalae</taxon>
        <taxon>rosids</taxon>
        <taxon>malvids</taxon>
        <taxon>Brassicales</taxon>
        <taxon>Brassicaceae</taxon>
        <taxon>Brassiceae</taxon>
        <taxon>Brassica</taxon>
    </lineage>
</organism>
<dbReference type="SUPFAM" id="SSF54695">
    <property type="entry name" value="POZ domain"/>
    <property type="match status" value="2"/>
</dbReference>
<dbReference type="PANTHER" id="PTHR47274">
    <property type="entry name" value="BTB/POZ DOMAIN CONTAINING PROTEIN, EXPRESSED-RELATED"/>
    <property type="match status" value="1"/>
</dbReference>
<evidence type="ECO:0000313" key="5">
    <source>
        <dbReference type="EMBL" id="KAH0873918.1"/>
    </source>
</evidence>
<dbReference type="InterPro" id="IPR011333">
    <property type="entry name" value="SKP1/BTB/POZ_sf"/>
</dbReference>
<dbReference type="PROSITE" id="PS50097">
    <property type="entry name" value="BTB"/>
    <property type="match status" value="1"/>
</dbReference>
<keyword evidence="3" id="KW-1133">Transmembrane helix</keyword>
<accession>A0ABQ7Z173</accession>
<dbReference type="EMBL" id="JAGKQM010000016">
    <property type="protein sequence ID" value="KAH0873918.1"/>
    <property type="molecule type" value="Genomic_DNA"/>
</dbReference>
<dbReference type="CDD" id="cd18186">
    <property type="entry name" value="BTB_POZ_ZBTB_KLHL-like"/>
    <property type="match status" value="1"/>
</dbReference>
<keyword evidence="3" id="KW-0812">Transmembrane</keyword>
<keyword evidence="3" id="KW-0472">Membrane</keyword>
<dbReference type="Gene3D" id="3.30.590.20">
    <property type="match status" value="1"/>
</dbReference>
<gene>
    <name evidence="5" type="ORF">HID58_071280</name>
</gene>
<dbReference type="InterPro" id="IPR044784">
    <property type="entry name" value="At1g01640-like"/>
</dbReference>
<dbReference type="Proteomes" id="UP000824890">
    <property type="component" value="Unassembled WGS sequence"/>
</dbReference>
<sequence>SKQETVRPSSSFVDLLQIIKFTPKICKIEKNKTKTTKPRKWIVQFAPQSHLFYDHRGTRNADHAMKVLEPLSHSSRSLRGSKEDHEKLTVKSAVNNGSSLSSSPLFSRESQPFEKVIKWMERMKETEDKQKKRIVFVSSFVLGFKKGFMLIFFYTPAMMDLRSMHIELCWLQNLFKNILDSDKYKTAPEYAITLQELNSEELQAFFVLDVLDVSDLGSSKRLKEAAIGFVVQNMDDIIVLDKFEAFSQKNQHLCVQISRAFLTETRSKRRINHSMTPGETIAASSISIKGAKAFEESVVATESLTREDLIAYFASGCKPKQKWRIGTEHEKFGFERKCIKEQRSLWNNHFSADILLHQDSTSIKVKHLKHDKETMDAKNKLTCEEPEEIPSPKLTDWLKSSTTPWRSPIPPGFMMMMMPSTPLAWRFGMADHQRNMDLFHDGLAKIFTEQWHPDVLCLAGEDDHEDPIPANKVILGARSDELRELFDGDGKEKETIILYGMNHEALEVFIEFMYVGNSIQYSEKLKKHARSLYFAANLYSIPLLRDLCRYQLMSSLNIGNALDILEISKDDPREKTLHDEARCYVIRHMKEIAFTREFNSFVKRNTNTKNMTTQTNVEVFTHGLFSKNNGESMYGSSPATTINDGDELIAAHKIILVFVEFCYAGECMPSEKLKKHAMSLYRAADKYEIPYLRDLCRNHIMSSINASNAVEILELSRLPLDKTLSEFANNYIEFHSSMIFPFDRFRT</sequence>
<comment type="caution">
    <text evidence="5">The sequence shown here is derived from an EMBL/GenBank/DDBJ whole genome shotgun (WGS) entry which is preliminary data.</text>
</comment>
<evidence type="ECO:0000313" key="6">
    <source>
        <dbReference type="Proteomes" id="UP000824890"/>
    </source>
</evidence>
<evidence type="ECO:0000256" key="1">
    <source>
        <dbReference type="ARBA" id="ARBA00002668"/>
    </source>
</evidence>
<evidence type="ECO:0000256" key="3">
    <source>
        <dbReference type="SAM" id="Phobius"/>
    </source>
</evidence>
<protein>
    <recommendedName>
        <fullName evidence="4">BTB domain-containing protein</fullName>
    </recommendedName>
</protein>
<dbReference type="InterPro" id="IPR000210">
    <property type="entry name" value="BTB/POZ_dom"/>
</dbReference>
<dbReference type="PANTHER" id="PTHR47274:SF12">
    <property type="entry name" value="BTB DOMAIN-CONTAINING PROTEIN"/>
    <property type="match status" value="1"/>
</dbReference>
<comment type="pathway">
    <text evidence="2">Protein modification; protein ubiquitination.</text>
</comment>